<feature type="transmembrane region" description="Helical" evidence="4">
    <location>
        <begin position="297"/>
        <end position="322"/>
    </location>
</feature>
<dbReference type="PROSITE" id="PS50850">
    <property type="entry name" value="MFS"/>
    <property type="match status" value="1"/>
</dbReference>
<feature type="transmembrane region" description="Helical" evidence="4">
    <location>
        <begin position="199"/>
        <end position="227"/>
    </location>
</feature>
<feature type="transmembrane region" description="Helical" evidence="4">
    <location>
        <begin position="334"/>
        <end position="357"/>
    </location>
</feature>
<dbReference type="RefSeq" id="WP_104007288.1">
    <property type="nucleotide sequence ID" value="NZ_FNVD01000004.1"/>
</dbReference>
<feature type="domain" description="Major facilitator superfamily (MFS) profile" evidence="5">
    <location>
        <begin position="3"/>
        <end position="388"/>
    </location>
</feature>
<dbReference type="InterPro" id="IPR011701">
    <property type="entry name" value="MFS"/>
</dbReference>
<feature type="transmembrane region" description="Helical" evidence="4">
    <location>
        <begin position="71"/>
        <end position="89"/>
    </location>
</feature>
<dbReference type="GO" id="GO:0022857">
    <property type="term" value="F:transmembrane transporter activity"/>
    <property type="evidence" value="ECO:0007669"/>
    <property type="project" value="InterPro"/>
</dbReference>
<gene>
    <name evidence="6" type="ORF">SAMN05421751_10452</name>
</gene>
<evidence type="ECO:0000313" key="7">
    <source>
        <dbReference type="Proteomes" id="UP000236742"/>
    </source>
</evidence>
<dbReference type="OrthoDB" id="8046314at2"/>
<dbReference type="Pfam" id="PF07690">
    <property type="entry name" value="MFS_1"/>
    <property type="match status" value="1"/>
</dbReference>
<feature type="transmembrane region" description="Helical" evidence="4">
    <location>
        <begin position="163"/>
        <end position="187"/>
    </location>
</feature>
<feature type="transmembrane region" description="Helical" evidence="4">
    <location>
        <begin position="130"/>
        <end position="151"/>
    </location>
</feature>
<evidence type="ECO:0000313" key="6">
    <source>
        <dbReference type="EMBL" id="SEF74204.1"/>
    </source>
</evidence>
<organism evidence="6 7">
    <name type="scientific">Jhaorihella thermophila</name>
    <dbReference type="NCBI Taxonomy" id="488547"/>
    <lineage>
        <taxon>Bacteria</taxon>
        <taxon>Pseudomonadati</taxon>
        <taxon>Pseudomonadota</taxon>
        <taxon>Alphaproteobacteria</taxon>
        <taxon>Rhodobacterales</taxon>
        <taxon>Paracoccaceae</taxon>
        <taxon>Jhaorihella</taxon>
    </lineage>
</organism>
<evidence type="ECO:0000256" key="1">
    <source>
        <dbReference type="ARBA" id="ARBA00022692"/>
    </source>
</evidence>
<dbReference type="PANTHER" id="PTHR23531:SF1">
    <property type="entry name" value="QUINOLENE RESISTANCE PROTEIN NORA"/>
    <property type="match status" value="1"/>
</dbReference>
<dbReference type="PANTHER" id="PTHR23531">
    <property type="entry name" value="QUINOLENE RESISTANCE PROTEIN NORA"/>
    <property type="match status" value="1"/>
</dbReference>
<dbReference type="AlphaFoldDB" id="A0A1H5UGP4"/>
<dbReference type="Gene3D" id="1.20.1250.20">
    <property type="entry name" value="MFS general substrate transporter like domains"/>
    <property type="match status" value="1"/>
</dbReference>
<keyword evidence="7" id="KW-1185">Reference proteome</keyword>
<dbReference type="InterPro" id="IPR036259">
    <property type="entry name" value="MFS_trans_sf"/>
</dbReference>
<dbReference type="InterPro" id="IPR020846">
    <property type="entry name" value="MFS_dom"/>
</dbReference>
<proteinExistence type="predicted"/>
<feature type="transmembrane region" description="Helical" evidence="4">
    <location>
        <begin position="247"/>
        <end position="265"/>
    </location>
</feature>
<keyword evidence="3 4" id="KW-0472">Membrane</keyword>
<evidence type="ECO:0000256" key="3">
    <source>
        <dbReference type="ARBA" id="ARBA00023136"/>
    </source>
</evidence>
<sequence>MSRLAVLSLFYVATFLQAGAYGLTFLLPRLFETFGANEKVVGAMLFITTIATLVSVYYAGHLSDRFGRMRMLGIACLSIAAALAGYGLAGGVGALLILASVAIGFGWGLTYALSPVALTRLVAEDERVRFFALLSVALMAGFGLSPVMAAMMERAGLTVNDAFFVTAALCALAAAIFFALAAPVRALSLATGAEPRSSLSLAAVGAIMRSPARLPVIMVCLGASVFAGMNNFQTVFADERGLDYADYFLAYTVTVVVFRVVLARFRGGANPYMTIAALQFVMFASVVLFLGSGSNAATYLAVAFLFGIGYGVSYPILAAMAANDADPDLVPQTLQFFALSYFIGIFGFPLIAGWMIVETGSTALLGLVAALAGVEASIAALRGLQRRRAAPVEA</sequence>
<feature type="transmembrane region" description="Helical" evidence="4">
    <location>
        <begin position="95"/>
        <end position="118"/>
    </location>
</feature>
<keyword evidence="1 4" id="KW-0812">Transmembrane</keyword>
<feature type="transmembrane region" description="Helical" evidence="4">
    <location>
        <begin position="40"/>
        <end position="59"/>
    </location>
</feature>
<name>A0A1H5UGP4_9RHOB</name>
<dbReference type="EMBL" id="FNVD01000004">
    <property type="protein sequence ID" value="SEF74204.1"/>
    <property type="molecule type" value="Genomic_DNA"/>
</dbReference>
<dbReference type="InterPro" id="IPR052714">
    <property type="entry name" value="MFS_Exporter"/>
</dbReference>
<feature type="transmembrane region" description="Helical" evidence="4">
    <location>
        <begin position="272"/>
        <end position="291"/>
    </location>
</feature>
<evidence type="ECO:0000256" key="2">
    <source>
        <dbReference type="ARBA" id="ARBA00022989"/>
    </source>
</evidence>
<protein>
    <submittedName>
        <fullName evidence="6">Cyanate permease</fullName>
    </submittedName>
</protein>
<accession>A0A1H5UGP4</accession>
<reference evidence="6 7" key="1">
    <citation type="submission" date="2016-10" db="EMBL/GenBank/DDBJ databases">
        <authorList>
            <person name="de Groot N.N."/>
        </authorList>
    </citation>
    <scope>NUCLEOTIDE SEQUENCE [LARGE SCALE GENOMIC DNA]</scope>
    <source>
        <strain evidence="6 7">DSM 23413</strain>
    </source>
</reference>
<evidence type="ECO:0000259" key="5">
    <source>
        <dbReference type="PROSITE" id="PS50850"/>
    </source>
</evidence>
<dbReference type="SUPFAM" id="SSF103473">
    <property type="entry name" value="MFS general substrate transporter"/>
    <property type="match status" value="1"/>
</dbReference>
<keyword evidence="2 4" id="KW-1133">Transmembrane helix</keyword>
<feature type="transmembrane region" description="Helical" evidence="4">
    <location>
        <begin position="363"/>
        <end position="381"/>
    </location>
</feature>
<evidence type="ECO:0000256" key="4">
    <source>
        <dbReference type="SAM" id="Phobius"/>
    </source>
</evidence>
<dbReference type="Proteomes" id="UP000236742">
    <property type="component" value="Unassembled WGS sequence"/>
</dbReference>